<dbReference type="AlphaFoldDB" id="A0AAW1NEA4"/>
<protein>
    <recommendedName>
        <fullName evidence="3">Jacalin-type lectin domain-containing protein</fullName>
    </recommendedName>
</protein>
<evidence type="ECO:0000313" key="4">
    <source>
        <dbReference type="EMBL" id="KAK9756475.1"/>
    </source>
</evidence>
<dbReference type="InterPro" id="IPR033734">
    <property type="entry name" value="Jacalin-like_lectin_dom_plant"/>
</dbReference>
<evidence type="ECO:0000313" key="5">
    <source>
        <dbReference type="Proteomes" id="UP001443914"/>
    </source>
</evidence>
<comment type="caution">
    <text evidence="4">The sequence shown here is derived from an EMBL/GenBank/DDBJ whole genome shotgun (WGS) entry which is preliminary data.</text>
</comment>
<dbReference type="Gene3D" id="2.100.10.30">
    <property type="entry name" value="Jacalin-like lectin domain"/>
    <property type="match status" value="1"/>
</dbReference>
<feature type="domain" description="Jacalin-type lectin" evidence="3">
    <location>
        <begin position="11"/>
        <end position="139"/>
    </location>
</feature>
<evidence type="ECO:0000259" key="3">
    <source>
        <dbReference type="PROSITE" id="PS51752"/>
    </source>
</evidence>
<dbReference type="EMBL" id="JBDFQZ010000001">
    <property type="protein sequence ID" value="KAK9756475.1"/>
    <property type="molecule type" value="Genomic_DNA"/>
</dbReference>
<evidence type="ECO:0000256" key="2">
    <source>
        <dbReference type="ARBA" id="ARBA00022734"/>
    </source>
</evidence>
<sequence length="139" mass="15274">MMSFQDHEKKPVAVGPWGSQSGSHWDDGVYSAVRQIAITHGAGIESIQIEYDKQGSPFWADKHGGTGGYKTDKVKLAYLEEFLTSIHGYYGQLYAGGPICVRSLTFVSNLRTYGPFGVDQGSYFCLPKTSDTSKVQILI</sequence>
<dbReference type="PROSITE" id="PS51752">
    <property type="entry name" value="JACALIN_LECTIN"/>
    <property type="match status" value="1"/>
</dbReference>
<reference evidence="4" key="1">
    <citation type="submission" date="2024-03" db="EMBL/GenBank/DDBJ databases">
        <title>WGS assembly of Saponaria officinalis var. Norfolk2.</title>
        <authorList>
            <person name="Jenkins J."/>
            <person name="Shu S."/>
            <person name="Grimwood J."/>
            <person name="Barry K."/>
            <person name="Goodstein D."/>
            <person name="Schmutz J."/>
            <person name="Leebens-Mack J."/>
            <person name="Osbourn A."/>
        </authorList>
    </citation>
    <scope>NUCLEOTIDE SEQUENCE [LARGE SCALE GENOMIC DNA]</scope>
    <source>
        <strain evidence="4">JIC</strain>
    </source>
</reference>
<comment type="similarity">
    <text evidence="1">Belongs to the jacalin lectin family.</text>
</comment>
<name>A0AAW1NEA4_SAPOF</name>
<dbReference type="Proteomes" id="UP001443914">
    <property type="component" value="Unassembled WGS sequence"/>
</dbReference>
<dbReference type="InterPro" id="IPR036404">
    <property type="entry name" value="Jacalin-like_lectin_dom_sf"/>
</dbReference>
<dbReference type="SUPFAM" id="SSF51101">
    <property type="entry name" value="Mannose-binding lectins"/>
    <property type="match status" value="1"/>
</dbReference>
<evidence type="ECO:0000256" key="1">
    <source>
        <dbReference type="ARBA" id="ARBA00006568"/>
    </source>
</evidence>
<dbReference type="GO" id="GO:0030246">
    <property type="term" value="F:carbohydrate binding"/>
    <property type="evidence" value="ECO:0007669"/>
    <property type="project" value="UniProtKB-KW"/>
</dbReference>
<dbReference type="Pfam" id="PF01419">
    <property type="entry name" value="Jacalin"/>
    <property type="match status" value="1"/>
</dbReference>
<dbReference type="PANTHER" id="PTHR47293">
    <property type="entry name" value="JACALIN-RELATED LECTIN 3"/>
    <property type="match status" value="1"/>
</dbReference>
<dbReference type="InterPro" id="IPR001229">
    <property type="entry name" value="Jacalin-like_lectin_dom"/>
</dbReference>
<dbReference type="CDD" id="cd09612">
    <property type="entry name" value="Jacalin"/>
    <property type="match status" value="1"/>
</dbReference>
<dbReference type="SMART" id="SM00915">
    <property type="entry name" value="Jacalin"/>
    <property type="match status" value="1"/>
</dbReference>
<accession>A0AAW1NEA4</accession>
<keyword evidence="2" id="KW-0430">Lectin</keyword>
<gene>
    <name evidence="4" type="ORF">RND81_01G100400</name>
</gene>
<keyword evidence="5" id="KW-1185">Reference proteome</keyword>
<dbReference type="PANTHER" id="PTHR47293:SF68">
    <property type="entry name" value="JACALIN-RELATED LECTIN 3"/>
    <property type="match status" value="1"/>
</dbReference>
<organism evidence="4 5">
    <name type="scientific">Saponaria officinalis</name>
    <name type="common">Common soapwort</name>
    <name type="synonym">Lychnis saponaria</name>
    <dbReference type="NCBI Taxonomy" id="3572"/>
    <lineage>
        <taxon>Eukaryota</taxon>
        <taxon>Viridiplantae</taxon>
        <taxon>Streptophyta</taxon>
        <taxon>Embryophyta</taxon>
        <taxon>Tracheophyta</taxon>
        <taxon>Spermatophyta</taxon>
        <taxon>Magnoliopsida</taxon>
        <taxon>eudicotyledons</taxon>
        <taxon>Gunneridae</taxon>
        <taxon>Pentapetalae</taxon>
        <taxon>Caryophyllales</taxon>
        <taxon>Caryophyllaceae</taxon>
        <taxon>Caryophylleae</taxon>
        <taxon>Saponaria</taxon>
    </lineage>
</organism>
<proteinExistence type="inferred from homology"/>